<dbReference type="OrthoDB" id="2020070at2759"/>
<name>A0A9P6VYC9_RHOMI</name>
<evidence type="ECO:0000313" key="3">
    <source>
        <dbReference type="EMBL" id="KAG0658489.1"/>
    </source>
</evidence>
<evidence type="ECO:0008006" key="5">
    <source>
        <dbReference type="Google" id="ProtNLM"/>
    </source>
</evidence>
<accession>A0A9P6VYC9</accession>
<dbReference type="EMBL" id="PUHQ01000065">
    <property type="protein sequence ID" value="KAG0658489.1"/>
    <property type="molecule type" value="Genomic_DNA"/>
</dbReference>
<organism evidence="3 4">
    <name type="scientific">Rhodotorula mucilaginosa</name>
    <name type="common">Yeast</name>
    <name type="synonym">Rhodotorula rubra</name>
    <dbReference type="NCBI Taxonomy" id="5537"/>
    <lineage>
        <taxon>Eukaryota</taxon>
        <taxon>Fungi</taxon>
        <taxon>Dikarya</taxon>
        <taxon>Basidiomycota</taxon>
        <taxon>Pucciniomycotina</taxon>
        <taxon>Microbotryomycetes</taxon>
        <taxon>Sporidiobolales</taxon>
        <taxon>Sporidiobolaceae</taxon>
        <taxon>Rhodotorula</taxon>
    </lineage>
</organism>
<keyword evidence="2" id="KW-0812">Transmembrane</keyword>
<keyword evidence="2" id="KW-1133">Transmembrane helix</keyword>
<comment type="caution">
    <text evidence="3">The sequence shown here is derived from an EMBL/GenBank/DDBJ whole genome shotgun (WGS) entry which is preliminary data.</text>
</comment>
<keyword evidence="2" id="KW-0472">Membrane</keyword>
<dbReference type="Gene3D" id="3.90.550.10">
    <property type="entry name" value="Spore Coat Polysaccharide Biosynthesis Protein SpsA, Chain A"/>
    <property type="match status" value="1"/>
</dbReference>
<sequence>MLLPRTKASVDRFLVRRPPPSSGSGSNGTARLGGYSSITPPRSRPPSRPPSSSSSSSRSRRRRFAFLVVVTLAAASAALCFTLVKWNSAKPPPRKKLDYRWWEIDQPPPDDLAALLPKPTIEPLQPRPILAESSDGNSDPKPLGKDPRRDGHTYAQLLRLPSTFTTASPPVTWTAVVHLASAASASRANLVPLLSALSSQSPAKPNRIVLLLPRTIRPPSEETLAPFVGVGVGHGHDQQVGVIAYSHTRGQPRAERDRAALMALINAASTGEIESDYLLFVDVNDGDDDDDSRSLAQLLAFSEAEVGSGGKAKAGGPNYVGTLLHASGTNEYRASLLSAGGLVLAPATRRSGASPRRDRYGVSPEPEEEYQQDKCLIPLRDASSTTARISIPTTPFLLPVSWLVPRDPSDPTHTSIVQGIPPSSRLGELGIAGTLAAAVWTKHAIPSYAMPLLAAAGGSGGGGDDGEVQKAMKALCERLKTALTRQASIGDEDEEERAGSFARNPATATSGNVRGLFAEQSGAGEGLRLSRLSGDRARGGGGGDVDSTAGPVFSLLERAEEIKSDLLQTGTAVILVSGEEELAAVRKLACRFAAQGVGGRRDVPPGMGMEEAEEEDDDTIDQSRSRRPRVRRDLKVVVADLDLATTSSSSDSTHQTDDESQTAACHLDLTPLRGGSLTSGTDGASISVPLLDLLESLNPPPAFILYLTDSPRAREFEEVLRWSGGYFGPKQGQERLSRVRAERTMLRGGAGGNKIRPTVVGMAREEAKRAEWIGALSLEALRHFHTPRIDISVVTNDRPISLHRLLTSLRTAHYFGDDVSLAINLEQTADRLTHRLVDDLNWPHGSLSVRHRILLGGLMPAIVESWYPTSNDTYGVLLEDDVEVSPLFYGWLKFAILHYRYTLAGRRASPRLFGVSLYQQKNIELRPEGRQPFDAHALFRDLSLPPTTPYLSQIPCSWGAAYFPEQWREFHTYLALRLSELALSVSDPIVPEIRSNRWPRSWKKYFIELVYLRGYTMLYPNYPGFESLSTNHLEIGTHVHTAVEMKKKALFEVPLLPRSASLVDSLPGPPGLETLPAWESLPIIDLWGSLASAEELLERGWQTTRMIGSCGGAQLPSLEPQHLAHPRYDAHELLCRRVWDRENEGRLVDAQPLRSTSTADDEEDDDVLPHRRQFGAAAAHPEEDGTLTNNADVSDDDPPRVAGRRTVELADSVGADAGHDDDEEVPTVARLDNLPTEIRYDDDDTSVPQPLAPPAAYAE</sequence>
<evidence type="ECO:0000256" key="2">
    <source>
        <dbReference type="SAM" id="Phobius"/>
    </source>
</evidence>
<evidence type="ECO:0000256" key="1">
    <source>
        <dbReference type="SAM" id="MobiDB-lite"/>
    </source>
</evidence>
<reference evidence="3 4" key="1">
    <citation type="submission" date="2020-11" db="EMBL/GenBank/DDBJ databases">
        <title>Kefir isolates.</title>
        <authorList>
            <person name="Marcisauskas S."/>
            <person name="Kim Y."/>
            <person name="Blasche S."/>
        </authorList>
    </citation>
    <scope>NUCLEOTIDE SEQUENCE [LARGE SCALE GENOMIC DNA]</scope>
    <source>
        <strain evidence="3 4">KR</strain>
    </source>
</reference>
<feature type="region of interest" description="Disordered" evidence="1">
    <location>
        <begin position="597"/>
        <end position="628"/>
    </location>
</feature>
<feature type="region of interest" description="Disordered" evidence="1">
    <location>
        <begin position="1176"/>
        <end position="1259"/>
    </location>
</feature>
<protein>
    <recommendedName>
        <fullName evidence="5">Glycosyltransferase 2</fullName>
    </recommendedName>
</protein>
<keyword evidence="4" id="KW-1185">Reference proteome</keyword>
<feature type="transmembrane region" description="Helical" evidence="2">
    <location>
        <begin position="64"/>
        <end position="86"/>
    </location>
</feature>
<gene>
    <name evidence="3" type="ORF">C6P46_005732</name>
</gene>
<feature type="region of interest" description="Disordered" evidence="1">
    <location>
        <begin position="126"/>
        <end position="150"/>
    </location>
</feature>
<dbReference type="AlphaFoldDB" id="A0A9P6VYC9"/>
<feature type="compositionally biased region" description="Acidic residues" evidence="1">
    <location>
        <begin position="610"/>
        <end position="620"/>
    </location>
</feature>
<dbReference type="PANTHER" id="PTHR33604">
    <property type="entry name" value="OSJNBA0004B13.7 PROTEIN"/>
    <property type="match status" value="1"/>
</dbReference>
<feature type="region of interest" description="Disordered" evidence="1">
    <location>
        <begin position="1"/>
        <end position="58"/>
    </location>
</feature>
<proteinExistence type="predicted"/>
<evidence type="ECO:0000313" key="4">
    <source>
        <dbReference type="Proteomes" id="UP000777482"/>
    </source>
</evidence>
<feature type="region of interest" description="Disordered" evidence="1">
    <location>
        <begin position="348"/>
        <end position="371"/>
    </location>
</feature>
<dbReference type="Proteomes" id="UP000777482">
    <property type="component" value="Unassembled WGS sequence"/>
</dbReference>
<dbReference type="PANTHER" id="PTHR33604:SF3">
    <property type="entry name" value="OSJNBA0004B13.7 PROTEIN"/>
    <property type="match status" value="1"/>
</dbReference>
<dbReference type="InterPro" id="IPR029044">
    <property type="entry name" value="Nucleotide-diphossugar_trans"/>
</dbReference>